<feature type="compositionally biased region" description="Low complexity" evidence="1">
    <location>
        <begin position="1931"/>
        <end position="1942"/>
    </location>
</feature>
<feature type="region of interest" description="Disordered" evidence="1">
    <location>
        <begin position="1901"/>
        <end position="1949"/>
    </location>
</feature>
<dbReference type="InterPro" id="IPR027244">
    <property type="entry name" value="IML1"/>
</dbReference>
<proteinExistence type="predicted"/>
<dbReference type="GO" id="GO:1990130">
    <property type="term" value="C:GATOR1 complex"/>
    <property type="evidence" value="ECO:0007669"/>
    <property type="project" value="TreeGrafter"/>
</dbReference>
<dbReference type="PhylomeDB" id="E9B998"/>
<dbReference type="VEuPathDB" id="TriTrypDB:LdBPK_071070.1"/>
<evidence type="ECO:0000313" key="3">
    <source>
        <dbReference type="EMBL" id="CBZ31821.1"/>
    </source>
</evidence>
<feature type="compositionally biased region" description="Polar residues" evidence="1">
    <location>
        <begin position="230"/>
        <end position="240"/>
    </location>
</feature>
<dbReference type="GO" id="GO:0010508">
    <property type="term" value="P:positive regulation of autophagy"/>
    <property type="evidence" value="ECO:0007669"/>
    <property type="project" value="TreeGrafter"/>
</dbReference>
<reference evidence="3 4" key="1">
    <citation type="journal article" date="2011" name="Genome Res.">
        <title>Whole genome sequencing of multiple Leishmania donovani clinical isolates provides insights into population structure and mechanisms of drug resistance.</title>
        <authorList>
            <person name="Downing T."/>
            <person name="Imamura H."/>
            <person name="Decuypere S."/>
            <person name="Clark T.G."/>
            <person name="Coombs G.H."/>
            <person name="Cotton J.A."/>
            <person name="Hilley J.D."/>
            <person name="de Doncker S."/>
            <person name="Maes I."/>
            <person name="Mottram J.C."/>
            <person name="Quail M.A."/>
            <person name="Rijal S."/>
            <person name="Sanders M."/>
            <person name="Schonian G."/>
            <person name="Stark O."/>
            <person name="Sundar S."/>
            <person name="Vanaerschot M."/>
            <person name="Hertz-Fowler C."/>
            <person name="Dujardin J.C."/>
            <person name="Berriman M."/>
        </authorList>
    </citation>
    <scope>NUCLEOTIDE SEQUENCE [LARGE SCALE GENOMIC DNA]</scope>
    <source>
        <strain evidence="3 4">BPK282A1</strain>
    </source>
</reference>
<feature type="region of interest" description="Disordered" evidence="1">
    <location>
        <begin position="1802"/>
        <end position="1840"/>
    </location>
</feature>
<dbReference type="Proteomes" id="UP000008980">
    <property type="component" value="Chromosome 7"/>
</dbReference>
<dbReference type="GO" id="GO:1904262">
    <property type="term" value="P:negative regulation of TORC1 signaling"/>
    <property type="evidence" value="ECO:0007669"/>
    <property type="project" value="TreeGrafter"/>
</dbReference>
<dbReference type="PANTHER" id="PTHR13179:SF8">
    <property type="entry name" value="GATOR COMPLEX PROTEIN DEPDC5"/>
    <property type="match status" value="1"/>
</dbReference>
<name>E9B998_LEIDO</name>
<feature type="region of interest" description="Disordered" evidence="1">
    <location>
        <begin position="949"/>
        <end position="968"/>
    </location>
</feature>
<protein>
    <recommendedName>
        <fullName evidence="2">Vacuolar membrane-associated protein Iml1 N-terminal domain-containing protein</fullName>
    </recommendedName>
</protein>
<dbReference type="InterPro" id="IPR048255">
    <property type="entry name" value="IML1_N"/>
</dbReference>
<dbReference type="GeneID" id="13391828"/>
<organism evidence="3 4">
    <name type="scientific">Leishmania donovani</name>
    <dbReference type="NCBI Taxonomy" id="5661"/>
    <lineage>
        <taxon>Eukaryota</taxon>
        <taxon>Discoba</taxon>
        <taxon>Euglenozoa</taxon>
        <taxon>Kinetoplastea</taxon>
        <taxon>Metakinetoplastina</taxon>
        <taxon>Trypanosomatida</taxon>
        <taxon>Trypanosomatidae</taxon>
        <taxon>Leishmaniinae</taxon>
        <taxon>Leishmania</taxon>
    </lineage>
</organism>
<feature type="region of interest" description="Disordered" evidence="1">
    <location>
        <begin position="1601"/>
        <end position="1674"/>
    </location>
</feature>
<dbReference type="GO" id="GO:0005096">
    <property type="term" value="F:GTPase activator activity"/>
    <property type="evidence" value="ECO:0007669"/>
    <property type="project" value="InterPro"/>
</dbReference>
<feature type="compositionally biased region" description="Low complexity" evidence="1">
    <location>
        <begin position="1640"/>
        <end position="1654"/>
    </location>
</feature>
<feature type="compositionally biased region" description="Low complexity" evidence="1">
    <location>
        <begin position="73"/>
        <end position="83"/>
    </location>
</feature>
<evidence type="ECO:0000313" key="4">
    <source>
        <dbReference type="Proteomes" id="UP000008980"/>
    </source>
</evidence>
<evidence type="ECO:0000256" key="1">
    <source>
        <dbReference type="SAM" id="MobiDB-lite"/>
    </source>
</evidence>
<dbReference type="RefSeq" id="XP_003858543.1">
    <property type="nucleotide sequence ID" value="XM_003858495.1"/>
</dbReference>
<feature type="region of interest" description="Disordered" evidence="1">
    <location>
        <begin position="1"/>
        <end position="23"/>
    </location>
</feature>
<feature type="region of interest" description="Disordered" evidence="1">
    <location>
        <begin position="1094"/>
        <end position="1113"/>
    </location>
</feature>
<feature type="region of interest" description="Disordered" evidence="1">
    <location>
        <begin position="1860"/>
        <end position="1886"/>
    </location>
</feature>
<reference evidence="4" key="2">
    <citation type="submission" date="2011-02" db="EMBL/GenBank/DDBJ databases">
        <title>Whole genome sequencing of Leishmania donovani clinical lines reveals dynamic variation related to drug resistance.</title>
        <authorList>
            <person name="Downing T."/>
            <person name="Imamura H."/>
            <person name="Sanders M."/>
            <person name="Decuypere S."/>
            <person name="Hertz-Fowler C."/>
            <person name="Clark T.G."/>
            <person name="Rijal S."/>
            <person name="Sundar S."/>
            <person name="Quail M.A."/>
            <person name="De Doncker S."/>
            <person name="Maes I."/>
            <person name="Vanaerschot M."/>
            <person name="Stark O."/>
            <person name="Schonian G."/>
            <person name="Dujardin J.C."/>
            <person name="Berriman M."/>
        </authorList>
    </citation>
    <scope>NUCLEOTIDE SEQUENCE [LARGE SCALE GENOMIC DNA]</scope>
    <source>
        <strain evidence="4">BPK282A1</strain>
    </source>
</reference>
<dbReference type="EMBL" id="FR799594">
    <property type="protein sequence ID" value="CBZ31821.1"/>
    <property type="molecule type" value="Genomic_DNA"/>
</dbReference>
<feature type="compositionally biased region" description="Low complexity" evidence="1">
    <location>
        <begin position="1983"/>
        <end position="2010"/>
    </location>
</feature>
<feature type="region of interest" description="Disordered" evidence="1">
    <location>
        <begin position="223"/>
        <end position="242"/>
    </location>
</feature>
<feature type="region of interest" description="Disordered" evidence="1">
    <location>
        <begin position="1980"/>
        <end position="2012"/>
    </location>
</feature>
<feature type="compositionally biased region" description="Low complexity" evidence="1">
    <location>
        <begin position="1810"/>
        <end position="1826"/>
    </location>
</feature>
<dbReference type="PANTHER" id="PTHR13179">
    <property type="entry name" value="DEP DOMAIN CONTAINING PROTEIN 5"/>
    <property type="match status" value="1"/>
</dbReference>
<dbReference type="KEGG" id="ldo:LDBPK_071070"/>
<sequence length="2572" mass="269384">MKGVSLRRQQRHSHQPSVSQGSDAPVSLVFRTHGDSLSKAAFLFCPKNFNLTNPVTATGSAAAAAVPSASSSASLSSVGGLPAQPARHGVTASPPSAGPHDGKRFTSAVSSSAAESVQTLVEAIVELRPSFSQPFHHSHGACGGGMGSSHNLSGLTAGSPLTSGTGDGTTGFLGFPAHTPSNSSVGIGSYVDLMALSSFVSPPSGGSFAGANGAEGGGMAFAPSVGASRNGESLHTSAASPRQGGAAGFNAGMLGSSSLTSIPSLSGVPNTTAGAAGAGSGAAGGSGVASGGGVAGAGELCFLMHPSGGWICRAMAFNEKEVSHANGAISVNQSLTSKCALINEVAKGKIMARILSSYQYVQERYGLSHVEVTVDNQYLGRSDMFLISEALRERILYEGEEMHVCGFRIRVREMLQEVVSTSNTAPSSAATSLVPPAFSASLPGVSASPAAVPSATATPAGVASSGGTTGTAASGVSASGNAMSIGAGAAGAAGTAAASAAGAIAHIRVGHGIVLPTTRINFQSLSPVHYILLELSREMWETTMDGRIALTLAIRKFLSELLLKQLPKHKASPLICVVFTGRLRKEFQFSRHSDVFHLLELPRDLRSNVDIVEEIRMHCEALVDRVLREVQDSAWRQLEAEARAYREAAAAPHSRASGAKGAGCRLANDGDDLDTDPHLLREREGCAAAATTSVPNQFPPASETLKRGRASAAFSAATAATEATFDAYVRSRQQYIESITAKSLFVHAKQSNTLEALSILLERCTHNYIDRNLTLCGHAVTVVSAGKGFYQVTNNLVQVVCARLHDTGLEKVHVVCIGRPPLHVTPLLEYTSDDDTLRSQYHLHSCVLSGVGVGARGMSGGAPTPSLPSGEAERYYETPEWMFVFFFHASLQYKSGGETVFELLPKECWLREHSVMAALESLWPTPPESQQQARQQQSRVYSASTLLSGGAAADGGEEGGSASAGADATTGMNRGGGAAAAAAMMGSCGSPSVAAGELPLPGGNPPLLIPGLGLRSYPVPEVTLPVHPHSANLLLYADGWGAVTPEPQHVVLPAGAAAGFAVASGGIGGGPSQPPVPLHLQPFFAEPFSASWTGSMSAEQAPSPTSPLCSSSGKAAAAPVSTVSKNSSPLLVRNTTTTSSFASPTAPTQGSMPRWLTGTGTVGAQVMAWQQTQLQQGLQPMLASYTLPHSSAGSALLQHARYAQPIQAFNCMPFMTAGAHSSGIWGIEVPPTSAVTWSSTQPRRSRTGVAGASGAAYHHLAAPNGNGGHHTTMVAVAASGLGGGRVSHPNSLPSYYATSGKPALHISRSFDHKTTANLEHHSLGGLEHSVRSVGSSLLGLYANAPRLQTRSLLWRDRSTSKSSMTSIVTSVAAATTAAGTDLGVSCSSAGGGLRSVQLQLEDGHVYRDVMGVAASFAFCAWYCLHASKPYQDCGGGSTAVAGTGATNAPASHAMAARQGGSGAAAAAIAVAGCSSPFTAASMARRLLQRDGQPSALAESAAGAAAESSYGDASLQPSVKSWHKAPSGTRSDAVFCGCNVVDSDLRNGYLILEITINAAVLPQSFWSPRLLLDDNCWAHLMSCFTGRDDRLTLDDELEFVSEEGTDDDALTIDGSSTDGQSSPLNGSSGRRWREEDGGGNVTSSAAAATAAAAGKETGGGTRGVPDSGGAGDDYHFQSDFRPAEVFCRSHSGITPDGRTLIIPTHNNGVHFQSSEEILLRFSPQLFVLTVDEVDEVALEQVGPTPSTVPHHHDTAAVDDEAVERRSAVSCVSRQISRNEGGETLLGGAAVEPAGRQDAFGRLQKDEKGSCSSPTGGSAAAAATAGATDDVGGEGQAPVPPHQTGAEVMQCIVESGSRNSADSVAISRAKTAKDSTAAAPRSSNSACASGSVNIDAEVMEPAADVPSRQTAAPATEDTMTSTESLPIPKDGIARSTKSATSTSRPWPLRLRPTATVTNSPALAAGAPPPLPFRAHALPMTAVSRQGSSSIAGPPSSSPTPTTATHPAGQHPAYSTFHHDEVPLMPGTTVTVGFVQLRNSLLFAIKPIDPLRHGSEEEHREDLTALSQSAESVSTATVLRRRWQWKHPDIAAEPQHLASWTRLCTCRLLPLYGSKPAYPRESFYTVSPHQYTVTSHGGSHADSAEDKRRLLEFVLQRLQQQYQIVVDSPGLAAGSQWPRADPSPNARLEMSLGHQTHTLKVGETAKTISVTRMLHRGMYSNGQVTHMLRYRYLLWNYLADEFTTREVHMEAQVGERSAFRWESLDGWLQERPKAFIPRGPDLWLRSREVAVALLPEDAAHPPSYEEFCRFINYRFSVHLSTYGKVAWRPHEGGVSLDISEPMPLILPATPPLMEVALVHDNPLTFDTRNIVDRVTGRTVGFEVPVQERFTSVDISLPHEYDSHCCYFLKVSWLACAACIVVDWMGSFIANAARFHFHAVPVGCYYNSPKAESLTAHYDVEAASPDEEPALRRALVELLMTPAYHYYPDTPVLTRNCRLVHFSGLCCVIVPPSATTVAQWYQNAFVRQGSVEQLELLAQFKEAVTKARLRVADVAAGHASAAGVPPPGNGGSVNYS</sequence>
<feature type="region of interest" description="Disordered" evidence="1">
    <location>
        <begin position="73"/>
        <end position="105"/>
    </location>
</feature>
<accession>E9B998</accession>
<evidence type="ECO:0000259" key="2">
    <source>
        <dbReference type="Pfam" id="PF12257"/>
    </source>
</evidence>
<dbReference type="Pfam" id="PF12257">
    <property type="entry name" value="IML1"/>
    <property type="match status" value="1"/>
</dbReference>
<feature type="domain" description="Vacuolar membrane-associated protein Iml1 N-terminal" evidence="2">
    <location>
        <begin position="509"/>
        <end position="830"/>
    </location>
</feature>
<feature type="compositionally biased region" description="Polar residues" evidence="1">
    <location>
        <begin position="1612"/>
        <end position="1627"/>
    </location>
</feature>
<gene>
    <name evidence="3" type="ORF">LDBPK_071070</name>
</gene>
<feature type="compositionally biased region" description="Polar residues" evidence="1">
    <location>
        <begin position="1905"/>
        <end position="1922"/>
    </location>
</feature>
<dbReference type="OMA" id="KPAYPRE"/>
<feature type="compositionally biased region" description="Gly residues" evidence="1">
    <location>
        <begin position="1655"/>
        <end position="1670"/>
    </location>
</feature>